<keyword evidence="3" id="KW-1185">Reference proteome</keyword>
<dbReference type="STRING" id="2034155.BMI79_18550"/>
<dbReference type="OrthoDB" id="6566247at2"/>
<sequence>MAFTVFRTLALLTALSLSACSSPQSSPERHAKRAVYQLDQAHFDPNTRMHISDSIKRAIPFFEQFYQAGKTDRAKGLTRQQAEQQEAHFRSAEFLQESEQKSTFMNHLYSADNPQKQRQILLNAAIAAYWDGYEGRP</sequence>
<evidence type="ECO:0000256" key="1">
    <source>
        <dbReference type="SAM" id="SignalP"/>
    </source>
</evidence>
<proteinExistence type="predicted"/>
<dbReference type="RefSeq" id="WP_076943687.1">
    <property type="nucleotide sequence ID" value="NZ_MOXD01000012.1"/>
</dbReference>
<evidence type="ECO:0000313" key="3">
    <source>
        <dbReference type="Proteomes" id="UP000216021"/>
    </source>
</evidence>
<accession>A0A1S8CF21</accession>
<feature type="chain" id="PRO_5012210460" evidence="1">
    <location>
        <begin position="20"/>
        <end position="137"/>
    </location>
</feature>
<dbReference type="Proteomes" id="UP000216021">
    <property type="component" value="Unassembled WGS sequence"/>
</dbReference>
<protein>
    <submittedName>
        <fullName evidence="2">Entry exclusion protein 2</fullName>
    </submittedName>
</protein>
<dbReference type="EMBL" id="MOXD01000012">
    <property type="protein sequence ID" value="OMQ20443.1"/>
    <property type="molecule type" value="Genomic_DNA"/>
</dbReference>
<organism evidence="2 3">
    <name type="scientific">Serratia oryzae</name>
    <dbReference type="NCBI Taxonomy" id="2034155"/>
    <lineage>
        <taxon>Bacteria</taxon>
        <taxon>Pseudomonadati</taxon>
        <taxon>Pseudomonadota</taxon>
        <taxon>Gammaproteobacteria</taxon>
        <taxon>Enterobacterales</taxon>
        <taxon>Yersiniaceae</taxon>
        <taxon>Serratia</taxon>
    </lineage>
</organism>
<reference evidence="2 3" key="1">
    <citation type="submission" date="2016-11" db="EMBL/GenBank/DDBJ databases">
        <title>Rahnella oryzae sp. nov., isolated from rice root.</title>
        <authorList>
            <person name="Zhang X.-X."/>
            <person name="Zhang J."/>
        </authorList>
    </citation>
    <scope>NUCLEOTIDE SEQUENCE [LARGE SCALE GENOMIC DNA]</scope>
    <source>
        <strain evidence="2 3">J11-6</strain>
    </source>
</reference>
<dbReference type="NCBIfam" id="NF033828">
    <property type="entry name" value="entry_exc2_fam"/>
    <property type="match status" value="1"/>
</dbReference>
<keyword evidence="1" id="KW-0732">Signal</keyword>
<name>A0A1S8CF21_9GAMM</name>
<evidence type="ECO:0000313" key="2">
    <source>
        <dbReference type="EMBL" id="OMQ20443.1"/>
    </source>
</evidence>
<dbReference type="PROSITE" id="PS51257">
    <property type="entry name" value="PROKAR_LIPOPROTEIN"/>
    <property type="match status" value="1"/>
</dbReference>
<gene>
    <name evidence="2" type="ORF">BMI79_18550</name>
</gene>
<comment type="caution">
    <text evidence="2">The sequence shown here is derived from an EMBL/GenBank/DDBJ whole genome shotgun (WGS) entry which is preliminary data.</text>
</comment>
<feature type="signal peptide" evidence="1">
    <location>
        <begin position="1"/>
        <end position="19"/>
    </location>
</feature>
<dbReference type="AlphaFoldDB" id="A0A1S8CF21"/>